<reference evidence="1" key="1">
    <citation type="submission" date="2021-11" db="EMBL/GenBank/DDBJ databases">
        <authorList>
            <consortium name="Genoscope - CEA"/>
            <person name="William W."/>
        </authorList>
    </citation>
    <scope>NUCLEOTIDE SEQUENCE</scope>
</reference>
<feature type="non-terminal residue" evidence="1">
    <location>
        <position position="1"/>
    </location>
</feature>
<evidence type="ECO:0000313" key="1">
    <source>
        <dbReference type="EMBL" id="CAH0366573.1"/>
    </source>
</evidence>
<name>A0A8J2SBF8_9STRA</name>
<evidence type="ECO:0000313" key="2">
    <source>
        <dbReference type="Proteomes" id="UP000789595"/>
    </source>
</evidence>
<proteinExistence type="predicted"/>
<dbReference type="EMBL" id="CAKKNE010000001">
    <property type="protein sequence ID" value="CAH0366573.1"/>
    <property type="molecule type" value="Genomic_DNA"/>
</dbReference>
<dbReference type="Proteomes" id="UP000789595">
    <property type="component" value="Unassembled WGS sequence"/>
</dbReference>
<keyword evidence="2" id="KW-1185">Reference proteome</keyword>
<comment type="caution">
    <text evidence="1">The sequence shown here is derived from an EMBL/GenBank/DDBJ whole genome shotgun (WGS) entry which is preliminary data.</text>
</comment>
<dbReference type="AlphaFoldDB" id="A0A8J2SBF8"/>
<protein>
    <submittedName>
        <fullName evidence="1">Uncharacterized protein</fullName>
    </submittedName>
</protein>
<organism evidence="1 2">
    <name type="scientific">Pelagomonas calceolata</name>
    <dbReference type="NCBI Taxonomy" id="35677"/>
    <lineage>
        <taxon>Eukaryota</taxon>
        <taxon>Sar</taxon>
        <taxon>Stramenopiles</taxon>
        <taxon>Ochrophyta</taxon>
        <taxon>Pelagophyceae</taxon>
        <taxon>Pelagomonadales</taxon>
        <taxon>Pelagomonadaceae</taxon>
        <taxon>Pelagomonas</taxon>
    </lineage>
</organism>
<sequence length="67" mass="7581">VLLLCWGGRRREGAKSRHLTLKKLSQTLKACAKGHVICRTVRTEVRVQWPAPHVGSNLNDHCHTLSR</sequence>
<accession>A0A8J2SBF8</accession>
<gene>
    <name evidence="1" type="ORF">PECAL_1P30720</name>
</gene>